<evidence type="ECO:0000313" key="2">
    <source>
        <dbReference type="EMBL" id="SAL88330.1"/>
    </source>
</evidence>
<name>A0A158L615_9BURK</name>
<proteinExistence type="predicted"/>
<protein>
    <submittedName>
        <fullName evidence="2">Bacteriophage--like protein</fullName>
    </submittedName>
</protein>
<evidence type="ECO:0000313" key="3">
    <source>
        <dbReference type="Proteomes" id="UP000054770"/>
    </source>
</evidence>
<keyword evidence="3" id="KW-1185">Reference proteome</keyword>
<feature type="region of interest" description="Disordered" evidence="1">
    <location>
        <begin position="40"/>
        <end position="98"/>
    </location>
</feature>
<gene>
    <name evidence="2" type="ORF">AWB68_08742</name>
</gene>
<dbReference type="RefSeq" id="WP_125483297.1">
    <property type="nucleotide sequence ID" value="NZ_FCON02000396.1"/>
</dbReference>
<dbReference type="EMBL" id="FCON02000396">
    <property type="protein sequence ID" value="SAL88330.1"/>
    <property type="molecule type" value="Genomic_DNA"/>
</dbReference>
<organism evidence="2 3">
    <name type="scientific">Caballeronia choica</name>
    <dbReference type="NCBI Taxonomy" id="326476"/>
    <lineage>
        <taxon>Bacteria</taxon>
        <taxon>Pseudomonadati</taxon>
        <taxon>Pseudomonadota</taxon>
        <taxon>Betaproteobacteria</taxon>
        <taxon>Burkholderiales</taxon>
        <taxon>Burkholderiaceae</taxon>
        <taxon>Caballeronia</taxon>
    </lineage>
</organism>
<dbReference type="AlphaFoldDB" id="A0A158L615"/>
<sequence length="199" mass="21554">MTSISIREFARREGVSHTLVVRAVKTGRLAQLPNGLMDDRLVGSPWRMGSRGISPSKPTIDPQPPQPVSLPQPLPPEAPADPLQGASTAPPEPAAGSAGKGLAYGEALRVKENYLAFLRRLDYEQRSGSVVDMAQARSVVFELCREQRDIWLAWPARVAPLIAAELGIADLDGLVTALTVYVHRQLVELGEPDATDAFR</sequence>
<feature type="compositionally biased region" description="Pro residues" evidence="1">
    <location>
        <begin position="61"/>
        <end position="79"/>
    </location>
</feature>
<comment type="caution">
    <text evidence="2">The sequence shown here is derived from an EMBL/GenBank/DDBJ whole genome shotgun (WGS) entry which is preliminary data.</text>
</comment>
<evidence type="ECO:0000256" key="1">
    <source>
        <dbReference type="SAM" id="MobiDB-lite"/>
    </source>
</evidence>
<dbReference type="Proteomes" id="UP000054770">
    <property type="component" value="Unassembled WGS sequence"/>
</dbReference>
<accession>A0A158L615</accession>
<dbReference type="OrthoDB" id="6050435at2"/>
<reference evidence="2" key="1">
    <citation type="submission" date="2016-01" db="EMBL/GenBank/DDBJ databases">
        <authorList>
            <person name="Peeters C."/>
        </authorList>
    </citation>
    <scope>NUCLEOTIDE SEQUENCE [LARGE SCALE GENOMIC DNA]</scope>
    <source>
        <strain evidence="2">LMG 22940</strain>
    </source>
</reference>